<dbReference type="PANTHER" id="PTHR36440">
    <property type="entry name" value="PUTATIVE (AFU_ORTHOLOGUE AFUA_8G07350)-RELATED"/>
    <property type="match status" value="1"/>
</dbReference>
<evidence type="ECO:0000313" key="2">
    <source>
        <dbReference type="EMBL" id="RCJ03219.1"/>
    </source>
</evidence>
<organism evidence="2 3">
    <name type="scientific">Cupriavidus necator</name>
    <name type="common">Alcaligenes eutrophus</name>
    <name type="synonym">Ralstonia eutropha</name>
    <dbReference type="NCBI Taxonomy" id="106590"/>
    <lineage>
        <taxon>Bacteria</taxon>
        <taxon>Pseudomonadati</taxon>
        <taxon>Pseudomonadota</taxon>
        <taxon>Betaproteobacteria</taxon>
        <taxon>Burkholderiales</taxon>
        <taxon>Burkholderiaceae</taxon>
        <taxon>Cupriavidus</taxon>
    </lineage>
</organism>
<sequence length="148" mass="15695">MTLSGGAPIEPINIGQLSIQYLIDGTATGGMGVFELTVAPGSQVPPPHSHTHNEECVYVLEGILRYSVDGVVRDLVPGEWMFTPRGSVHHFSNPHNGTARALIVLTPDIGAQYFRDVGTIVSAGGPVDPSKLIDVMSRYGLVPAPPPQ</sequence>
<reference evidence="2 3" key="1">
    <citation type="submission" date="2018-04" db="EMBL/GenBank/DDBJ databases">
        <title>Cupriavidus necator CR12 genome sequencing and assembly.</title>
        <authorList>
            <person name="Ben Fekih I."/>
            <person name="Mazhar H.S."/>
            <person name="Bello S.K."/>
            <person name="Rensing C."/>
        </authorList>
    </citation>
    <scope>NUCLEOTIDE SEQUENCE [LARGE SCALE GENOMIC DNA]</scope>
    <source>
        <strain evidence="2 3">CR12</strain>
    </source>
</reference>
<dbReference type="Pfam" id="PF07883">
    <property type="entry name" value="Cupin_2"/>
    <property type="match status" value="1"/>
</dbReference>
<dbReference type="InterPro" id="IPR011051">
    <property type="entry name" value="RmlC_Cupin_sf"/>
</dbReference>
<dbReference type="InterPro" id="IPR053146">
    <property type="entry name" value="QDO-like"/>
</dbReference>
<proteinExistence type="predicted"/>
<dbReference type="PANTHER" id="PTHR36440:SF1">
    <property type="entry name" value="PUTATIVE (AFU_ORTHOLOGUE AFUA_8G07350)-RELATED"/>
    <property type="match status" value="1"/>
</dbReference>
<dbReference type="EMBL" id="QDHA01000203">
    <property type="protein sequence ID" value="RCJ03219.1"/>
    <property type="molecule type" value="Genomic_DNA"/>
</dbReference>
<dbReference type="AlphaFoldDB" id="A0A367P5V4"/>
<name>A0A367P5V4_CUPNE</name>
<dbReference type="SUPFAM" id="SSF51182">
    <property type="entry name" value="RmlC-like cupins"/>
    <property type="match status" value="1"/>
</dbReference>
<protein>
    <submittedName>
        <fullName evidence="2">Cupin domain-containing protein</fullName>
    </submittedName>
</protein>
<gene>
    <name evidence="2" type="ORF">DDK22_38575</name>
</gene>
<dbReference type="InterPro" id="IPR013096">
    <property type="entry name" value="Cupin_2"/>
</dbReference>
<evidence type="ECO:0000259" key="1">
    <source>
        <dbReference type="Pfam" id="PF07883"/>
    </source>
</evidence>
<comment type="caution">
    <text evidence="2">The sequence shown here is derived from an EMBL/GenBank/DDBJ whole genome shotgun (WGS) entry which is preliminary data.</text>
</comment>
<dbReference type="RefSeq" id="WP_114136471.1">
    <property type="nucleotide sequence ID" value="NZ_CP068435.1"/>
</dbReference>
<feature type="domain" description="Cupin type-2" evidence="1">
    <location>
        <begin position="35"/>
        <end position="104"/>
    </location>
</feature>
<evidence type="ECO:0000313" key="3">
    <source>
        <dbReference type="Proteomes" id="UP000253501"/>
    </source>
</evidence>
<accession>A0A367P5V4</accession>
<dbReference type="Proteomes" id="UP000253501">
    <property type="component" value="Unassembled WGS sequence"/>
</dbReference>
<dbReference type="Gene3D" id="2.60.120.10">
    <property type="entry name" value="Jelly Rolls"/>
    <property type="match status" value="1"/>
</dbReference>
<dbReference type="InterPro" id="IPR014710">
    <property type="entry name" value="RmlC-like_jellyroll"/>
</dbReference>